<sequence length="303" mass="32208">MGPRVLVIGKSGQVATALTERAEARDIPAMCIGRPEVDIATMDALPDEAIAFAPTIVVNAAAYTAVDKAEDEEDAAFAVNDAGAGRVAAAAAKLGVPVIHISTDYVYDGAKPEPYVETDPPCPLGVYGRSKLAGEEAVAQAADRHVILRTAWVFSPFGRNFVKTMLALAETRDRLKIVDDQRGSPTYALDLADAILTIAERIAETGWQQRYQGVFHAANAGETTWRGLAHKAFAASAALGGPTAAADPIPTSDYPTAAERPLNSRLDCGRLKATFGIALPDWWVGVRDCVGRLVTTHEKQETP</sequence>
<feature type="domain" description="RmlD-like substrate binding" evidence="7">
    <location>
        <begin position="4"/>
        <end position="292"/>
    </location>
</feature>
<dbReference type="NCBIfam" id="TIGR01214">
    <property type="entry name" value="rmlD"/>
    <property type="match status" value="1"/>
</dbReference>
<keyword evidence="9" id="KW-1185">Reference proteome</keyword>
<dbReference type="CDD" id="cd05254">
    <property type="entry name" value="dTDP_HR_like_SDR_e"/>
    <property type="match status" value="1"/>
</dbReference>
<dbReference type="PANTHER" id="PTHR10491:SF4">
    <property type="entry name" value="METHIONINE ADENOSYLTRANSFERASE 2 SUBUNIT BETA"/>
    <property type="match status" value="1"/>
</dbReference>
<comment type="catalytic activity">
    <reaction evidence="5 6">
        <text>dTDP-beta-L-rhamnose + NADP(+) = dTDP-4-dehydro-beta-L-rhamnose + NADPH + H(+)</text>
        <dbReference type="Rhea" id="RHEA:21796"/>
        <dbReference type="ChEBI" id="CHEBI:15378"/>
        <dbReference type="ChEBI" id="CHEBI:57510"/>
        <dbReference type="ChEBI" id="CHEBI:57783"/>
        <dbReference type="ChEBI" id="CHEBI:58349"/>
        <dbReference type="ChEBI" id="CHEBI:62830"/>
        <dbReference type="EC" id="1.1.1.133"/>
    </reaction>
</comment>
<evidence type="ECO:0000256" key="2">
    <source>
        <dbReference type="ARBA" id="ARBA00010944"/>
    </source>
</evidence>
<dbReference type="EMBL" id="JAOQNS010000011">
    <property type="protein sequence ID" value="MCW2309259.1"/>
    <property type="molecule type" value="Genomic_DNA"/>
</dbReference>
<dbReference type="InterPro" id="IPR029903">
    <property type="entry name" value="RmlD-like-bd"/>
</dbReference>
<gene>
    <name evidence="8" type="ORF">M2319_003610</name>
</gene>
<evidence type="ECO:0000256" key="6">
    <source>
        <dbReference type="RuleBase" id="RU364082"/>
    </source>
</evidence>
<protein>
    <recommendedName>
        <fullName evidence="4 6">dTDP-4-dehydrorhamnose reductase</fullName>
        <ecNumber evidence="3 6">1.1.1.133</ecNumber>
    </recommendedName>
</protein>
<dbReference type="Gene3D" id="3.90.25.10">
    <property type="entry name" value="UDP-galactose 4-epimerase, domain 1"/>
    <property type="match status" value="1"/>
</dbReference>
<comment type="cofactor">
    <cofactor evidence="6">
        <name>Mg(2+)</name>
        <dbReference type="ChEBI" id="CHEBI:18420"/>
    </cofactor>
    <text evidence="6">Binds 1 Mg(2+) ion per monomer.</text>
</comment>
<accession>A0ABT3HG04</accession>
<comment type="function">
    <text evidence="6">Catalyzes the reduction of dTDP-6-deoxy-L-lyxo-4-hexulose to yield dTDP-L-rhamnose.</text>
</comment>
<dbReference type="GO" id="GO:0008831">
    <property type="term" value="F:dTDP-4-dehydrorhamnose reductase activity"/>
    <property type="evidence" value="ECO:0007669"/>
    <property type="project" value="UniProtKB-EC"/>
</dbReference>
<evidence type="ECO:0000313" key="8">
    <source>
        <dbReference type="EMBL" id="MCW2309259.1"/>
    </source>
</evidence>
<evidence type="ECO:0000256" key="4">
    <source>
        <dbReference type="ARBA" id="ARBA00017099"/>
    </source>
</evidence>
<dbReference type="Gene3D" id="3.40.50.720">
    <property type="entry name" value="NAD(P)-binding Rossmann-like Domain"/>
    <property type="match status" value="1"/>
</dbReference>
<dbReference type="Proteomes" id="UP001209755">
    <property type="component" value="Unassembled WGS sequence"/>
</dbReference>
<reference evidence="9" key="1">
    <citation type="submission" date="2023-07" db="EMBL/GenBank/DDBJ databases">
        <title>Genome sequencing of Purple Non-Sulfur Bacteria from various extreme environments.</title>
        <authorList>
            <person name="Mayer M."/>
        </authorList>
    </citation>
    <scope>NUCLEOTIDE SEQUENCE [LARGE SCALE GENOMIC DNA]</scope>
    <source>
        <strain evidence="9">DSM 17935</strain>
    </source>
</reference>
<comment type="similarity">
    <text evidence="2 6">Belongs to the dTDP-4-dehydrorhamnose reductase family.</text>
</comment>
<dbReference type="SUPFAM" id="SSF51735">
    <property type="entry name" value="NAD(P)-binding Rossmann-fold domains"/>
    <property type="match status" value="1"/>
</dbReference>
<evidence type="ECO:0000256" key="5">
    <source>
        <dbReference type="ARBA" id="ARBA00048200"/>
    </source>
</evidence>
<keyword evidence="6" id="KW-0521">NADP</keyword>
<evidence type="ECO:0000313" key="9">
    <source>
        <dbReference type="Proteomes" id="UP001209755"/>
    </source>
</evidence>
<comment type="caution">
    <text evidence="8">The sequence shown here is derived from an EMBL/GenBank/DDBJ whole genome shotgun (WGS) entry which is preliminary data.</text>
</comment>
<keyword evidence="6 8" id="KW-0560">Oxidoreductase</keyword>
<dbReference type="RefSeq" id="WP_264602843.1">
    <property type="nucleotide sequence ID" value="NZ_JAOQNS010000011.1"/>
</dbReference>
<dbReference type="Pfam" id="PF04321">
    <property type="entry name" value="RmlD_sub_bind"/>
    <property type="match status" value="1"/>
</dbReference>
<evidence type="ECO:0000259" key="7">
    <source>
        <dbReference type="Pfam" id="PF04321"/>
    </source>
</evidence>
<proteinExistence type="inferred from homology"/>
<evidence type="ECO:0000256" key="3">
    <source>
        <dbReference type="ARBA" id="ARBA00012929"/>
    </source>
</evidence>
<comment type="pathway">
    <text evidence="1 6">Carbohydrate biosynthesis; dTDP-L-rhamnose biosynthesis.</text>
</comment>
<dbReference type="InterPro" id="IPR036291">
    <property type="entry name" value="NAD(P)-bd_dom_sf"/>
</dbReference>
<organism evidence="8 9">
    <name type="scientific">Rhodobium gokarnense</name>
    <dbReference type="NCBI Taxonomy" id="364296"/>
    <lineage>
        <taxon>Bacteria</taxon>
        <taxon>Pseudomonadati</taxon>
        <taxon>Pseudomonadota</taxon>
        <taxon>Alphaproteobacteria</taxon>
        <taxon>Hyphomicrobiales</taxon>
        <taxon>Rhodobiaceae</taxon>
        <taxon>Rhodobium</taxon>
    </lineage>
</organism>
<name>A0ABT3HG04_9HYPH</name>
<evidence type="ECO:0000256" key="1">
    <source>
        <dbReference type="ARBA" id="ARBA00004781"/>
    </source>
</evidence>
<dbReference type="PANTHER" id="PTHR10491">
    <property type="entry name" value="DTDP-4-DEHYDRORHAMNOSE REDUCTASE"/>
    <property type="match status" value="1"/>
</dbReference>
<dbReference type="InterPro" id="IPR005913">
    <property type="entry name" value="dTDP_dehydrorham_reduct"/>
</dbReference>
<dbReference type="EC" id="1.1.1.133" evidence="3 6"/>